<protein>
    <submittedName>
        <fullName evidence="1">Uncharacterized protein</fullName>
    </submittedName>
</protein>
<dbReference type="Proteomes" id="UP001205486">
    <property type="component" value="Unassembled WGS sequence"/>
</dbReference>
<comment type="caution">
    <text evidence="1">The sequence shown here is derived from an EMBL/GenBank/DDBJ whole genome shotgun (WGS) entry which is preliminary data.</text>
</comment>
<gene>
    <name evidence="1" type="ORF">J2S34_000800</name>
</gene>
<organism evidence="1 2">
    <name type="scientific">Nitrobacter winogradskyi</name>
    <name type="common">Nitrobacter agilis</name>
    <dbReference type="NCBI Taxonomy" id="913"/>
    <lineage>
        <taxon>Bacteria</taxon>
        <taxon>Pseudomonadati</taxon>
        <taxon>Pseudomonadota</taxon>
        <taxon>Alphaproteobacteria</taxon>
        <taxon>Hyphomicrobiales</taxon>
        <taxon>Nitrobacteraceae</taxon>
        <taxon>Nitrobacter</taxon>
    </lineage>
</organism>
<keyword evidence="2" id="KW-1185">Reference proteome</keyword>
<proteinExistence type="predicted"/>
<reference evidence="1" key="1">
    <citation type="submission" date="2022-03" db="EMBL/GenBank/DDBJ databases">
        <title>Interactions between chemoautotrophic and heterotrophic bacteria.</title>
        <authorList>
            <person name="Santoro A."/>
        </authorList>
    </citation>
    <scope>NUCLEOTIDE SEQUENCE</scope>
    <source>
        <strain evidence="1">Nb-106</strain>
    </source>
</reference>
<name>A0ACC6AFT0_NITWI</name>
<sequence length="177" mass="20000">MIGWLICIWSQTSRLSVRRHHGGMCARADARSSIVHADLGKKKSLRGFREGEYEIAAEDEVIIVVCTVAIIDGFAALDTLAIARREIAGIYLRPERRSITDGGVRHEWKLRHAGNGSGIIGLQRGPEFLDEAIKLLLHGRRSARILWRLREGGSEMREKSHEQSYQRCFHGFTPIRS</sequence>
<accession>A0ACC6AFT0</accession>
<evidence type="ECO:0000313" key="1">
    <source>
        <dbReference type="EMBL" id="MCP1998378.1"/>
    </source>
</evidence>
<evidence type="ECO:0000313" key="2">
    <source>
        <dbReference type="Proteomes" id="UP001205486"/>
    </source>
</evidence>
<dbReference type="EMBL" id="JALJZS010000001">
    <property type="protein sequence ID" value="MCP1998378.1"/>
    <property type="molecule type" value="Genomic_DNA"/>
</dbReference>